<keyword evidence="3" id="KW-1185">Reference proteome</keyword>
<sequence>MAKQLHDKSTRGKSLSSEEQSLLEQWYAFQDDAETQTLAKSYDETRITILQTQVNTAFIQLMTVTKRIQEMMAENETLKGEIIQLHNQLVQQTTLSLAK</sequence>
<evidence type="ECO:0000313" key="2">
    <source>
        <dbReference type="EMBL" id="MDM8562806.1"/>
    </source>
</evidence>
<feature type="coiled-coil region" evidence="1">
    <location>
        <begin position="61"/>
        <end position="88"/>
    </location>
</feature>
<protein>
    <submittedName>
        <fullName evidence="2">Uncharacterized protein</fullName>
    </submittedName>
</protein>
<proteinExistence type="predicted"/>
<dbReference type="Proteomes" id="UP001171945">
    <property type="component" value="Unassembled WGS sequence"/>
</dbReference>
<comment type="caution">
    <text evidence="2">The sequence shown here is derived from an EMBL/GenBank/DDBJ whole genome shotgun (WGS) entry which is preliminary data.</text>
</comment>
<evidence type="ECO:0000256" key="1">
    <source>
        <dbReference type="SAM" id="Coils"/>
    </source>
</evidence>
<name>A0ABT7VTB2_9GAMM</name>
<evidence type="ECO:0000313" key="3">
    <source>
        <dbReference type="Proteomes" id="UP001171945"/>
    </source>
</evidence>
<dbReference type="Gene3D" id="6.10.250.90">
    <property type="match status" value="1"/>
</dbReference>
<keyword evidence="1" id="KW-0175">Coiled coil</keyword>
<gene>
    <name evidence="2" type="ORF">QUF54_05570</name>
</gene>
<dbReference type="EMBL" id="JAUCGM010000298">
    <property type="protein sequence ID" value="MDM8562806.1"/>
    <property type="molecule type" value="Genomic_DNA"/>
</dbReference>
<accession>A0ABT7VTB2</accession>
<organism evidence="2 3">
    <name type="scientific">Candidatus Marithioploca araucensis</name>
    <dbReference type="NCBI Taxonomy" id="70273"/>
    <lineage>
        <taxon>Bacteria</taxon>
        <taxon>Pseudomonadati</taxon>
        <taxon>Pseudomonadota</taxon>
        <taxon>Gammaproteobacteria</taxon>
        <taxon>Thiotrichales</taxon>
        <taxon>Thiotrichaceae</taxon>
        <taxon>Candidatus Marithioploca</taxon>
    </lineage>
</organism>
<reference evidence="2" key="1">
    <citation type="submission" date="2023-06" db="EMBL/GenBank/DDBJ databases">
        <title>Uncultivated large filamentous bacteria from sulfidic sediments reveal new species and different genomic features in energy metabolism and defense.</title>
        <authorList>
            <person name="Fonseca A."/>
        </authorList>
    </citation>
    <scope>NUCLEOTIDE SEQUENCE</scope>
    <source>
        <strain evidence="2">HSG4</strain>
    </source>
</reference>